<evidence type="ECO:0000313" key="3">
    <source>
        <dbReference type="Proteomes" id="UP000199163"/>
    </source>
</evidence>
<feature type="transmembrane region" description="Helical" evidence="1">
    <location>
        <begin position="50"/>
        <end position="71"/>
    </location>
</feature>
<keyword evidence="1" id="KW-1133">Transmembrane helix</keyword>
<evidence type="ECO:0000256" key="1">
    <source>
        <dbReference type="SAM" id="Phobius"/>
    </source>
</evidence>
<proteinExistence type="predicted"/>
<name>A0A1G8IUX7_9BACI</name>
<keyword evidence="1" id="KW-0472">Membrane</keyword>
<keyword evidence="3" id="KW-1185">Reference proteome</keyword>
<accession>A0A1G8IUX7</accession>
<protein>
    <submittedName>
        <fullName evidence="2">Uncharacterized protein</fullName>
    </submittedName>
</protein>
<reference evidence="2 3" key="1">
    <citation type="submission" date="2016-10" db="EMBL/GenBank/DDBJ databases">
        <authorList>
            <person name="de Groot N.N."/>
        </authorList>
    </citation>
    <scope>NUCLEOTIDE SEQUENCE [LARGE SCALE GENOMIC DNA]</scope>
    <source>
        <strain evidence="2 3">DSM 21632</strain>
    </source>
</reference>
<gene>
    <name evidence="2" type="ORF">SAMN05192534_12628</name>
</gene>
<dbReference type="RefSeq" id="WP_091275995.1">
    <property type="nucleotide sequence ID" value="NZ_FNDK01000026.1"/>
</dbReference>
<evidence type="ECO:0000313" key="2">
    <source>
        <dbReference type="EMBL" id="SDI22612.1"/>
    </source>
</evidence>
<dbReference type="OrthoDB" id="2643644at2"/>
<keyword evidence="1" id="KW-0812">Transmembrane</keyword>
<dbReference type="EMBL" id="FNDK01000026">
    <property type="protein sequence ID" value="SDI22612.1"/>
    <property type="molecule type" value="Genomic_DNA"/>
</dbReference>
<feature type="transmembrane region" description="Helical" evidence="1">
    <location>
        <begin position="9"/>
        <end position="30"/>
    </location>
</feature>
<dbReference type="STRING" id="568899.SAMN05192534_12628"/>
<organism evidence="2 3">
    <name type="scientific">Alteribacillus persepolensis</name>
    <dbReference type="NCBI Taxonomy" id="568899"/>
    <lineage>
        <taxon>Bacteria</taxon>
        <taxon>Bacillati</taxon>
        <taxon>Bacillota</taxon>
        <taxon>Bacilli</taxon>
        <taxon>Bacillales</taxon>
        <taxon>Bacillaceae</taxon>
        <taxon>Alteribacillus</taxon>
    </lineage>
</organism>
<dbReference type="Proteomes" id="UP000199163">
    <property type="component" value="Unassembled WGS sequence"/>
</dbReference>
<sequence length="77" mass="8783">MESLLVKTGIYGFVCSLAVGILVIDTTTMVPAQTGYTSYEKDGMEYTVELLRFSIKLTIACIIVVLIYTWYKKYRKK</sequence>
<dbReference type="AlphaFoldDB" id="A0A1G8IUX7"/>